<comment type="similarity">
    <text evidence="1">Belongs to the ANP1/MMN9/VAN1 family.</text>
</comment>
<keyword evidence="4" id="KW-1185">Reference proteome</keyword>
<name>A0A642UYL9_DIURU</name>
<gene>
    <name evidence="3" type="ORF">DIURU_000748</name>
</gene>
<dbReference type="InterPro" id="IPR029044">
    <property type="entry name" value="Nucleotide-diphossugar_trans"/>
</dbReference>
<proteinExistence type="inferred from homology"/>
<dbReference type="Proteomes" id="UP000449547">
    <property type="component" value="Unassembled WGS sequence"/>
</dbReference>
<dbReference type="GO" id="GO:0000136">
    <property type="term" value="C:mannan polymerase complex"/>
    <property type="evidence" value="ECO:0007669"/>
    <property type="project" value="TreeGrafter"/>
</dbReference>
<protein>
    <recommendedName>
        <fullName evidence="5">Glycosyltransferase family 62 protein</fullName>
    </recommendedName>
</protein>
<keyword evidence="2" id="KW-0812">Transmembrane</keyword>
<sequence>MAVELPKVLRSQPAIRFAVVAVIAVVALFITILSVNKESSWHRTQLERSTYTKVTYSHEGPTSEVLVLTALHENTTFGKPELKKYVNLIESTGGRHKVAVGILCNTEDEFIRFDRYFRKHEPPHFHKVTLVYAPITTKKTLSDFNPSVAEEELLREQKRTQAIAMNMLMYSAMEKEPYVLFLDQRIETFEVAKPLDHFINSGKDIVVARVVDNDIISADVNSWKGSRRRPKQHAFNMMDGNYWSEFEFTPGMDGDDHGLAQSLESDFVPLDSVGSMALFVKSWILKQGVVMMPMNIIGTHWPRYEGFDGLGPSAICYVAKQLGYSCWGMPKLVARLPRNPK</sequence>
<dbReference type="GO" id="GO:0006487">
    <property type="term" value="P:protein N-linked glycosylation"/>
    <property type="evidence" value="ECO:0007669"/>
    <property type="project" value="TreeGrafter"/>
</dbReference>
<evidence type="ECO:0000313" key="3">
    <source>
        <dbReference type="EMBL" id="KAA8907064.1"/>
    </source>
</evidence>
<dbReference type="GO" id="GO:0000009">
    <property type="term" value="F:alpha-1,6-mannosyltransferase activity"/>
    <property type="evidence" value="ECO:0007669"/>
    <property type="project" value="TreeGrafter"/>
</dbReference>
<dbReference type="RefSeq" id="XP_034014415.1">
    <property type="nucleotide sequence ID" value="XM_034159030.1"/>
</dbReference>
<organism evidence="3 4">
    <name type="scientific">Diutina rugosa</name>
    <name type="common">Yeast</name>
    <name type="synonym">Candida rugosa</name>
    <dbReference type="NCBI Taxonomy" id="5481"/>
    <lineage>
        <taxon>Eukaryota</taxon>
        <taxon>Fungi</taxon>
        <taxon>Dikarya</taxon>
        <taxon>Ascomycota</taxon>
        <taxon>Saccharomycotina</taxon>
        <taxon>Pichiomycetes</taxon>
        <taxon>Debaryomycetaceae</taxon>
        <taxon>Diutina</taxon>
    </lineage>
</organism>
<evidence type="ECO:0008006" key="5">
    <source>
        <dbReference type="Google" id="ProtNLM"/>
    </source>
</evidence>
<dbReference type="Pfam" id="PF03452">
    <property type="entry name" value="Anp1"/>
    <property type="match status" value="1"/>
</dbReference>
<dbReference type="EMBL" id="SWFT01000027">
    <property type="protein sequence ID" value="KAA8907064.1"/>
    <property type="molecule type" value="Genomic_DNA"/>
</dbReference>
<dbReference type="Gene3D" id="3.90.550.10">
    <property type="entry name" value="Spore Coat Polysaccharide Biosynthesis Protein SpsA, Chain A"/>
    <property type="match status" value="1"/>
</dbReference>
<feature type="transmembrane region" description="Helical" evidence="2">
    <location>
        <begin position="14"/>
        <end position="35"/>
    </location>
</feature>
<evidence type="ECO:0000313" key="4">
    <source>
        <dbReference type="Proteomes" id="UP000449547"/>
    </source>
</evidence>
<dbReference type="VEuPathDB" id="FungiDB:DIURU_000748"/>
<keyword evidence="2" id="KW-1133">Transmembrane helix</keyword>
<dbReference type="InterPro" id="IPR052086">
    <property type="entry name" value="Mannan_Polymerase_Subunit"/>
</dbReference>
<dbReference type="OrthoDB" id="204164at2759"/>
<dbReference type="PANTHER" id="PTHR43083">
    <property type="entry name" value="MANNAN POLYMERASE II"/>
    <property type="match status" value="1"/>
</dbReference>
<dbReference type="GO" id="GO:0000032">
    <property type="term" value="P:cell wall mannoprotein biosynthetic process"/>
    <property type="evidence" value="ECO:0007669"/>
    <property type="project" value="TreeGrafter"/>
</dbReference>
<accession>A0A642UYL9</accession>
<dbReference type="GeneID" id="54779401"/>
<dbReference type="PANTHER" id="PTHR43083:SF6">
    <property type="entry name" value="MANNAN POLYMERASE COMPLEXES SUBUNIT MNN9"/>
    <property type="match status" value="1"/>
</dbReference>
<evidence type="ECO:0000256" key="2">
    <source>
        <dbReference type="SAM" id="Phobius"/>
    </source>
</evidence>
<comment type="caution">
    <text evidence="3">The sequence shown here is derived from an EMBL/GenBank/DDBJ whole genome shotgun (WGS) entry which is preliminary data.</text>
</comment>
<evidence type="ECO:0000256" key="1">
    <source>
        <dbReference type="ARBA" id="ARBA00037964"/>
    </source>
</evidence>
<keyword evidence="2" id="KW-0472">Membrane</keyword>
<dbReference type="AlphaFoldDB" id="A0A642UYL9"/>
<reference evidence="3 4" key="1">
    <citation type="submission" date="2019-07" db="EMBL/GenBank/DDBJ databases">
        <title>Genome assembly of two rare yeast pathogens: Diutina rugosa and Trichomonascus ciferrii.</title>
        <authorList>
            <person name="Mixao V."/>
            <person name="Saus E."/>
            <person name="Hansen A."/>
            <person name="Lass-Flor C."/>
            <person name="Gabaldon T."/>
        </authorList>
    </citation>
    <scope>NUCLEOTIDE SEQUENCE [LARGE SCALE GENOMIC DNA]</scope>
    <source>
        <strain evidence="3 4">CBS 613</strain>
    </source>
</reference>